<reference evidence="1 2" key="1">
    <citation type="submission" date="2018-12" db="EMBL/GenBank/DDBJ databases">
        <title>Cadmium resistance mechanism in endophytic bacteria Burkholderia cenocepacia YG-3.</title>
        <authorList>
            <person name="Zhang X."/>
            <person name="Wang X."/>
            <person name="Zhu Y."/>
        </authorList>
    </citation>
    <scope>NUCLEOTIDE SEQUENCE [LARGE SCALE GENOMIC DNA]</scope>
    <source>
        <strain evidence="1 2">YG-3</strain>
    </source>
</reference>
<gene>
    <name evidence="1" type="ORF">D5R55_34920</name>
</gene>
<sequence>MISRPIAIARGERVVFPAILAVSNDIDSARPNGSNGVEPHLAKEKNMTLADPVWALRVAAATRQQDLRRHAFGSACRATRGYAHAGREVTNG</sequence>
<organism evidence="1 2">
    <name type="scientific">Burkholderia cenocepacia</name>
    <dbReference type="NCBI Taxonomy" id="95486"/>
    <lineage>
        <taxon>Bacteria</taxon>
        <taxon>Pseudomonadati</taxon>
        <taxon>Pseudomonadota</taxon>
        <taxon>Betaproteobacteria</taxon>
        <taxon>Burkholderiales</taxon>
        <taxon>Burkholderiaceae</taxon>
        <taxon>Burkholderia</taxon>
        <taxon>Burkholderia cepacia complex</taxon>
    </lineage>
</organism>
<protein>
    <submittedName>
        <fullName evidence="1">Uncharacterized protein</fullName>
    </submittedName>
</protein>
<evidence type="ECO:0000313" key="1">
    <source>
        <dbReference type="EMBL" id="AZQ55992.1"/>
    </source>
</evidence>
<dbReference type="EMBL" id="CP034547">
    <property type="protein sequence ID" value="AZQ55992.1"/>
    <property type="molecule type" value="Genomic_DNA"/>
</dbReference>
<name>A0A3Q9FDJ9_9BURK</name>
<dbReference type="Proteomes" id="UP000277191">
    <property type="component" value="Chromosome 3"/>
</dbReference>
<evidence type="ECO:0000313" key="2">
    <source>
        <dbReference type="Proteomes" id="UP000277191"/>
    </source>
</evidence>
<dbReference type="AlphaFoldDB" id="A0A3Q9FDJ9"/>
<proteinExistence type="predicted"/>
<accession>A0A3Q9FDJ9</accession>